<keyword evidence="4 6" id="KW-0677">Repeat</keyword>
<keyword evidence="2 6" id="KW-0853">WD repeat</keyword>
<dbReference type="SMART" id="SM00320">
    <property type="entry name" value="WD40"/>
    <property type="match status" value="3"/>
</dbReference>
<dbReference type="HAMAP" id="MF_03056">
    <property type="entry name" value="TRM82"/>
    <property type="match status" value="1"/>
</dbReference>
<feature type="compositionally biased region" description="Basic residues" evidence="8">
    <location>
        <begin position="264"/>
        <end position="275"/>
    </location>
</feature>
<dbReference type="UniPathway" id="UPA00989"/>
<organism evidence="10 11">
    <name type="scientific">Mycena indigotica</name>
    <dbReference type="NCBI Taxonomy" id="2126181"/>
    <lineage>
        <taxon>Eukaryota</taxon>
        <taxon>Fungi</taxon>
        <taxon>Dikarya</taxon>
        <taxon>Basidiomycota</taxon>
        <taxon>Agaricomycotina</taxon>
        <taxon>Agaricomycetes</taxon>
        <taxon>Agaricomycetidae</taxon>
        <taxon>Agaricales</taxon>
        <taxon>Marasmiineae</taxon>
        <taxon>Mycenaceae</taxon>
        <taxon>Mycena</taxon>
    </lineage>
</organism>
<dbReference type="SUPFAM" id="SSF50978">
    <property type="entry name" value="WD40 repeat-like"/>
    <property type="match status" value="1"/>
</dbReference>
<evidence type="ECO:0000256" key="9">
    <source>
        <dbReference type="SAM" id="SignalP"/>
    </source>
</evidence>
<dbReference type="GO" id="GO:0043527">
    <property type="term" value="C:tRNA methyltransferase complex"/>
    <property type="evidence" value="ECO:0007669"/>
    <property type="project" value="TreeGrafter"/>
</dbReference>
<feature type="chain" id="PRO_5034803716" evidence="9">
    <location>
        <begin position="21"/>
        <end position="500"/>
    </location>
</feature>
<name>A0A8H6T4A2_9AGAR</name>
<comment type="pathway">
    <text evidence="6">tRNA modification; N(7)-methylguanine-tRNA biosynthesis.</text>
</comment>
<dbReference type="GO" id="GO:0005634">
    <property type="term" value="C:nucleus"/>
    <property type="evidence" value="ECO:0007669"/>
    <property type="project" value="UniProtKB-SubCell"/>
</dbReference>
<dbReference type="OrthoDB" id="339900at2759"/>
<sequence length="500" mass="54579">MAHFPYTHLFLTSSIAVVIAGEHIQTLDVRTGSLISTTVGRDGSNAGPIRAAAIDSDGRHLVTVGDDKQLKVWRLDGLELFNQRELPKRPTALGFTKNGDAILAADKFGDIFSYPLEYVPPTAPIEDKSALYSSHENPSGGRLILGHVSLLNAFVLSDDEKYIITADRDEHVRVSWYPQGYTIESYCLGHTQFVSAIHIPCFAPDVLISGGGDPVLKVWDWLGGRFERDIPISDAVEPYIRVKPARKTPRRFGDQWDGRDDGKKGKKRRKGKGKSKGGADANEQPEPLSVIAAEEVEGLSVETQPDEDQKILAISCIKSRGRDVLFSAYGATALFSFTFPESNSAPHICALELEKPVLDFNVQDDGVIWICVDGGWSPTGHESDRPGNMVRLAKIDAGAKLFEITAQPPPLLTALNSTTLLPATQSELTALDLYGSLTALPKGRDSEHDPMDREAIEGHTVELSKKELGRLKTKKAVAKQQGNDDEEGRADVEMTNVSST</sequence>
<dbReference type="Proteomes" id="UP000636479">
    <property type="component" value="Unassembled WGS sequence"/>
</dbReference>
<feature type="region of interest" description="Disordered" evidence="8">
    <location>
        <begin position="249"/>
        <end position="288"/>
    </location>
</feature>
<feature type="region of interest" description="Disordered" evidence="8">
    <location>
        <begin position="441"/>
        <end position="500"/>
    </location>
</feature>
<dbReference type="GO" id="GO:0005829">
    <property type="term" value="C:cytosol"/>
    <property type="evidence" value="ECO:0007669"/>
    <property type="project" value="TreeGrafter"/>
</dbReference>
<dbReference type="GO" id="GO:0008168">
    <property type="term" value="F:methyltransferase activity"/>
    <property type="evidence" value="ECO:0007669"/>
    <property type="project" value="UniProtKB-KW"/>
</dbReference>
<dbReference type="PANTHER" id="PTHR16288:SF0">
    <property type="entry name" value="TRNA (GUANINE-N(7)-)-METHYLTRANSFERASE NON-CATALYTIC SUBUNIT WDR4"/>
    <property type="match status" value="1"/>
</dbReference>
<comment type="caution">
    <text evidence="10">The sequence shown here is derived from an EMBL/GenBank/DDBJ whole genome shotgun (WGS) entry which is preliminary data.</text>
</comment>
<keyword evidence="5 6" id="KW-0539">Nucleus</keyword>
<evidence type="ECO:0000256" key="8">
    <source>
        <dbReference type="SAM" id="MobiDB-lite"/>
    </source>
</evidence>
<evidence type="ECO:0000313" key="11">
    <source>
        <dbReference type="Proteomes" id="UP000636479"/>
    </source>
</evidence>
<feature type="repeat" description="WD" evidence="7">
    <location>
        <begin position="42"/>
        <end position="83"/>
    </location>
</feature>
<dbReference type="AlphaFoldDB" id="A0A8H6T4A2"/>
<dbReference type="InterPro" id="IPR015943">
    <property type="entry name" value="WD40/YVTN_repeat-like_dom_sf"/>
</dbReference>
<protein>
    <submittedName>
        <fullName evidence="10">tRNA (Guanine-N(7)-)-methyltransferase non-catalytic subunit TRM82</fullName>
    </submittedName>
</protein>
<evidence type="ECO:0000256" key="6">
    <source>
        <dbReference type="HAMAP-Rule" id="MF_03056"/>
    </source>
</evidence>
<keyword evidence="9" id="KW-0732">Signal</keyword>
<dbReference type="InterPro" id="IPR036322">
    <property type="entry name" value="WD40_repeat_dom_sf"/>
</dbReference>
<dbReference type="PROSITE" id="PS50082">
    <property type="entry name" value="WD_REPEATS_2"/>
    <property type="match status" value="1"/>
</dbReference>
<comment type="function">
    <text evidence="6">Required for the formation of N(7)-methylguanine at position 46 (m7G46) in tRNA. In the complex, it is required to stabilize and induce conformational changes of the catalytic subunit.</text>
</comment>
<dbReference type="EMBL" id="JACAZF010000003">
    <property type="protein sequence ID" value="KAF7309971.1"/>
    <property type="molecule type" value="Genomic_DNA"/>
</dbReference>
<feature type="compositionally biased region" description="Basic and acidic residues" evidence="8">
    <location>
        <begin position="251"/>
        <end position="263"/>
    </location>
</feature>
<dbReference type="Gene3D" id="2.130.10.10">
    <property type="entry name" value="YVTN repeat-like/Quinoprotein amine dehydrogenase"/>
    <property type="match status" value="2"/>
</dbReference>
<accession>A0A8H6T4A2</accession>
<evidence type="ECO:0000256" key="1">
    <source>
        <dbReference type="ARBA" id="ARBA00004123"/>
    </source>
</evidence>
<dbReference type="InterPro" id="IPR028884">
    <property type="entry name" value="Trm82"/>
</dbReference>
<dbReference type="PANTHER" id="PTHR16288">
    <property type="entry name" value="WD40 REPEAT PROTEIN 4"/>
    <property type="match status" value="1"/>
</dbReference>
<evidence type="ECO:0000256" key="5">
    <source>
        <dbReference type="ARBA" id="ARBA00023242"/>
    </source>
</evidence>
<evidence type="ECO:0000256" key="4">
    <source>
        <dbReference type="ARBA" id="ARBA00022737"/>
    </source>
</evidence>
<feature type="signal peptide" evidence="9">
    <location>
        <begin position="1"/>
        <end position="20"/>
    </location>
</feature>
<feature type="compositionally biased region" description="Basic and acidic residues" evidence="8">
    <location>
        <begin position="442"/>
        <end position="470"/>
    </location>
</feature>
<dbReference type="RefSeq" id="XP_037223421.1">
    <property type="nucleotide sequence ID" value="XM_037360536.1"/>
</dbReference>
<keyword evidence="10" id="KW-0808">Transferase</keyword>
<keyword evidence="11" id="KW-1185">Reference proteome</keyword>
<dbReference type="InterPro" id="IPR001680">
    <property type="entry name" value="WD40_rpt"/>
</dbReference>
<dbReference type="GO" id="GO:0106004">
    <property type="term" value="P:tRNA (guanine-N7)-methylation"/>
    <property type="evidence" value="ECO:0007669"/>
    <property type="project" value="UniProtKB-UniRule"/>
</dbReference>
<comment type="subcellular location">
    <subcellularLocation>
        <location evidence="1 6">Nucleus</location>
    </subcellularLocation>
</comment>
<evidence type="ECO:0000256" key="2">
    <source>
        <dbReference type="ARBA" id="ARBA00022574"/>
    </source>
</evidence>
<keyword evidence="10" id="KW-0489">Methyltransferase</keyword>
<evidence type="ECO:0000256" key="7">
    <source>
        <dbReference type="PROSITE-ProRule" id="PRU00221"/>
    </source>
</evidence>
<comment type="similarity">
    <text evidence="6">Belongs to the WD repeat TRM82 family.</text>
</comment>
<evidence type="ECO:0000313" key="10">
    <source>
        <dbReference type="EMBL" id="KAF7309971.1"/>
    </source>
</evidence>
<keyword evidence="3 6" id="KW-0819">tRNA processing</keyword>
<reference evidence="10" key="1">
    <citation type="submission" date="2020-05" db="EMBL/GenBank/DDBJ databases">
        <title>Mycena genomes resolve the evolution of fungal bioluminescence.</title>
        <authorList>
            <person name="Tsai I.J."/>
        </authorList>
    </citation>
    <scope>NUCLEOTIDE SEQUENCE</scope>
    <source>
        <strain evidence="10">171206Taipei</strain>
    </source>
</reference>
<evidence type="ECO:0000256" key="3">
    <source>
        <dbReference type="ARBA" id="ARBA00022694"/>
    </source>
</evidence>
<proteinExistence type="inferred from homology"/>
<gene>
    <name evidence="10" type="ORF">MIND_00369900</name>
</gene>
<dbReference type="GeneID" id="59343052"/>
<dbReference type="Pfam" id="PF00400">
    <property type="entry name" value="WD40"/>
    <property type="match status" value="2"/>
</dbReference>